<organism evidence="1 2">
    <name type="scientific">Duncaniella dubosii</name>
    <dbReference type="NCBI Taxonomy" id="2518971"/>
    <lineage>
        <taxon>Bacteria</taxon>
        <taxon>Pseudomonadati</taxon>
        <taxon>Bacteroidota</taxon>
        <taxon>Bacteroidia</taxon>
        <taxon>Bacteroidales</taxon>
        <taxon>Muribaculaceae</taxon>
        <taxon>Duncaniella</taxon>
    </lineage>
</organism>
<keyword evidence="2" id="KW-1185">Reference proteome</keyword>
<dbReference type="InterPro" id="IPR032342">
    <property type="entry name" value="DUF4861"/>
</dbReference>
<dbReference type="Proteomes" id="UP000297149">
    <property type="component" value="Chromosome"/>
</dbReference>
<evidence type="ECO:0000313" key="2">
    <source>
        <dbReference type="Proteomes" id="UP000297149"/>
    </source>
</evidence>
<dbReference type="RefSeq" id="WP_136413505.1">
    <property type="nucleotide sequence ID" value="NZ_CP039396.1"/>
</dbReference>
<sequence length="387" mass="43178">MLALSLLLSLTVTVSNPIGQERTAVPVTIPVGKNGKEINSATIKGHPEIKWQLDDLNDDGRADELVFLVDLKPNATETYKIDLSSEPADKKFEAGTYAYIRLNDKNKKHPKIQAIAFPGDADNRQMYSSIYGHGAVLEGLYNAIRVYMDNRQSVDLYAKNTPRLELEETGFYTTRQQLEEGYGRDVLWAGTSVALGSFRGYQNETPVTIDTVTTRSQRIVTTGPVRSIIEVSDRGWIYNGKPVEMRQRYTVYDRHRDYDVEIKLTGADDNSTFCTGVQKLAVDNQGFITKSGLAGSWGTNTPDKNMADITDTIGLGIWVPGTNLKSVKEDDINYLMLLKPDKNGIIRYSFTSGGMRDSASPHSADTWFDSLKSWENLKNNPVTVKIK</sequence>
<evidence type="ECO:0000313" key="1">
    <source>
        <dbReference type="EMBL" id="QCD40990.1"/>
    </source>
</evidence>
<gene>
    <name evidence="1" type="ORF">E7747_00940</name>
</gene>
<reference evidence="2" key="1">
    <citation type="submission" date="2019-02" db="EMBL/GenBank/DDBJ databases">
        <title>Isolation and identification of novel species under the genus Muribaculum.</title>
        <authorList>
            <person name="Miyake S."/>
            <person name="Ding Y."/>
            <person name="Low A."/>
            <person name="Soh M."/>
            <person name="Seedorf H."/>
        </authorList>
    </citation>
    <scope>NUCLEOTIDE SEQUENCE [LARGE SCALE GENOMIC DNA]</scope>
    <source>
        <strain evidence="2">H5</strain>
    </source>
</reference>
<name>A0A4P7W0X8_9BACT</name>
<dbReference type="AlphaFoldDB" id="A0A4P7W0X8"/>
<dbReference type="EMBL" id="CP039396">
    <property type="protein sequence ID" value="QCD40990.1"/>
    <property type="molecule type" value="Genomic_DNA"/>
</dbReference>
<proteinExistence type="predicted"/>
<accession>A0A4P7W0X8</accession>
<dbReference type="Pfam" id="PF16153">
    <property type="entry name" value="DUF4861"/>
    <property type="match status" value="1"/>
</dbReference>
<dbReference type="KEGG" id="ddb:E7747_00940"/>
<protein>
    <submittedName>
        <fullName evidence="1">DUF4861 domain-containing protein</fullName>
    </submittedName>
</protein>